<dbReference type="Pfam" id="PF08245">
    <property type="entry name" value="Mur_ligase_M"/>
    <property type="match status" value="1"/>
</dbReference>
<dbReference type="AlphaFoldDB" id="A0A2U3L3N1"/>
<dbReference type="SUPFAM" id="SSF51984">
    <property type="entry name" value="MurCD N-terminal domain"/>
    <property type="match status" value="1"/>
</dbReference>
<keyword evidence="7 8" id="KW-0132">Cell division</keyword>
<dbReference type="Proteomes" id="UP000238701">
    <property type="component" value="Unassembled WGS sequence"/>
</dbReference>
<keyword evidence="4 7" id="KW-0436">Ligase</keyword>
<evidence type="ECO:0000259" key="10">
    <source>
        <dbReference type="Pfam" id="PF08245"/>
    </source>
</evidence>
<protein>
    <recommendedName>
        <fullName evidence="7 8">UDP-N-acetylmuramoylalanine--D-glutamate ligase</fullName>
        <ecNumber evidence="7 8">6.3.2.9</ecNumber>
    </recommendedName>
    <alternativeName>
        <fullName evidence="7">D-glutamic acid-adding enzyme</fullName>
    </alternativeName>
    <alternativeName>
        <fullName evidence="7">UDP-N-acetylmuramoyl-L-alanyl-D-glutamate synthetase</fullName>
    </alternativeName>
</protein>
<dbReference type="InterPro" id="IPR036565">
    <property type="entry name" value="Mur-like_cat_sf"/>
</dbReference>
<dbReference type="OrthoDB" id="9809796at2"/>
<evidence type="ECO:0000256" key="8">
    <source>
        <dbReference type="RuleBase" id="RU003664"/>
    </source>
</evidence>
<evidence type="ECO:0000256" key="5">
    <source>
        <dbReference type="ARBA" id="ARBA00022741"/>
    </source>
</evidence>
<dbReference type="Gene3D" id="3.40.1190.10">
    <property type="entry name" value="Mur-like, catalytic domain"/>
    <property type="match status" value="1"/>
</dbReference>
<feature type="binding site" evidence="7">
    <location>
        <begin position="115"/>
        <end position="121"/>
    </location>
    <ligand>
        <name>ATP</name>
        <dbReference type="ChEBI" id="CHEBI:30616"/>
    </ligand>
</feature>
<evidence type="ECO:0000313" key="11">
    <source>
        <dbReference type="EMBL" id="SPF46487.1"/>
    </source>
</evidence>
<keyword evidence="7 8" id="KW-0131">Cell cycle</keyword>
<dbReference type="InterPro" id="IPR004101">
    <property type="entry name" value="Mur_ligase_C"/>
</dbReference>
<dbReference type="UniPathway" id="UPA00219"/>
<dbReference type="PANTHER" id="PTHR43692">
    <property type="entry name" value="UDP-N-ACETYLMURAMOYLALANINE--D-GLUTAMATE LIGASE"/>
    <property type="match status" value="1"/>
</dbReference>
<evidence type="ECO:0000256" key="2">
    <source>
        <dbReference type="ARBA" id="ARBA00004752"/>
    </source>
</evidence>
<evidence type="ECO:0000313" key="12">
    <source>
        <dbReference type="Proteomes" id="UP000238701"/>
    </source>
</evidence>
<dbReference type="Gene3D" id="3.90.190.20">
    <property type="entry name" value="Mur ligase, C-terminal domain"/>
    <property type="match status" value="1"/>
</dbReference>
<dbReference type="GO" id="GO:0005737">
    <property type="term" value="C:cytoplasm"/>
    <property type="evidence" value="ECO:0007669"/>
    <property type="project" value="UniProtKB-SubCell"/>
</dbReference>
<dbReference type="Pfam" id="PF21799">
    <property type="entry name" value="MurD-like_N"/>
    <property type="match status" value="1"/>
</dbReference>
<dbReference type="GO" id="GO:0008764">
    <property type="term" value="F:UDP-N-acetylmuramoylalanine-D-glutamate ligase activity"/>
    <property type="evidence" value="ECO:0007669"/>
    <property type="project" value="UniProtKB-UniRule"/>
</dbReference>
<name>A0A2U3L3N1_9BACT</name>
<evidence type="ECO:0000256" key="6">
    <source>
        <dbReference type="ARBA" id="ARBA00022840"/>
    </source>
</evidence>
<dbReference type="SUPFAM" id="SSF53244">
    <property type="entry name" value="MurD-like peptide ligases, peptide-binding domain"/>
    <property type="match status" value="1"/>
</dbReference>
<reference evidence="12" key="1">
    <citation type="submission" date="2018-02" db="EMBL/GenBank/DDBJ databases">
        <authorList>
            <person name="Hausmann B."/>
        </authorList>
    </citation>
    <scope>NUCLEOTIDE SEQUENCE [LARGE SCALE GENOMIC DNA]</scope>
    <source>
        <strain evidence="12">Peat soil MAG SbA1</strain>
    </source>
</reference>
<keyword evidence="5 7" id="KW-0547">Nucleotide-binding</keyword>
<organism evidence="11 12">
    <name type="scientific">Candidatus Sulfotelmatobacter kueseliae</name>
    <dbReference type="NCBI Taxonomy" id="2042962"/>
    <lineage>
        <taxon>Bacteria</taxon>
        <taxon>Pseudomonadati</taxon>
        <taxon>Acidobacteriota</taxon>
        <taxon>Terriglobia</taxon>
        <taxon>Terriglobales</taxon>
        <taxon>Candidatus Korobacteraceae</taxon>
        <taxon>Candidatus Sulfotelmatobacter</taxon>
    </lineage>
</organism>
<accession>A0A2U3L3N1</accession>
<evidence type="ECO:0000256" key="3">
    <source>
        <dbReference type="ARBA" id="ARBA00022490"/>
    </source>
</evidence>
<feature type="domain" description="Mur ligase central" evidence="10">
    <location>
        <begin position="113"/>
        <end position="295"/>
    </location>
</feature>
<comment type="similarity">
    <text evidence="7">Belongs to the MurCDEF family.</text>
</comment>
<dbReference type="EC" id="6.3.2.9" evidence="7 8"/>
<comment type="subcellular location">
    <subcellularLocation>
        <location evidence="1 7 8">Cytoplasm</location>
    </subcellularLocation>
</comment>
<dbReference type="InterPro" id="IPR036615">
    <property type="entry name" value="Mur_ligase_C_dom_sf"/>
</dbReference>
<dbReference type="GO" id="GO:0009252">
    <property type="term" value="P:peptidoglycan biosynthetic process"/>
    <property type="evidence" value="ECO:0007669"/>
    <property type="project" value="UniProtKB-UniRule"/>
</dbReference>
<keyword evidence="7 8" id="KW-0961">Cell wall biogenesis/degradation</keyword>
<evidence type="ECO:0000256" key="7">
    <source>
        <dbReference type="HAMAP-Rule" id="MF_00639"/>
    </source>
</evidence>
<dbReference type="NCBIfam" id="TIGR01087">
    <property type="entry name" value="murD"/>
    <property type="match status" value="1"/>
</dbReference>
<dbReference type="GO" id="GO:0005524">
    <property type="term" value="F:ATP binding"/>
    <property type="evidence" value="ECO:0007669"/>
    <property type="project" value="UniProtKB-UniRule"/>
</dbReference>
<dbReference type="SUPFAM" id="SSF53623">
    <property type="entry name" value="MurD-like peptide ligases, catalytic domain"/>
    <property type="match status" value="1"/>
</dbReference>
<dbReference type="HAMAP" id="MF_00639">
    <property type="entry name" value="MurD"/>
    <property type="match status" value="1"/>
</dbReference>
<gene>
    <name evidence="7 11" type="primary">murD</name>
    <name evidence="11" type="ORF">SBA1_650036</name>
</gene>
<dbReference type="PANTHER" id="PTHR43692:SF1">
    <property type="entry name" value="UDP-N-ACETYLMURAMOYLALANINE--D-GLUTAMATE LIGASE"/>
    <property type="match status" value="1"/>
</dbReference>
<proteinExistence type="inferred from homology"/>
<dbReference type="InterPro" id="IPR013221">
    <property type="entry name" value="Mur_ligase_cen"/>
</dbReference>
<sequence length="464" mass="49814">MELKDKRVLVVGLGKSGVASALFLKKLGALVTVSDTKSGDELRNEIPMLLDHGITVETGGHGERTFRGQDLIVVSPGVPVDAPPLVQARSLGGSVIGEIELAAQFLPGPIVAITGSNGKTTTTTLAGEVMTAGGFPTLVGGNIGTPAISLAERAQPETVIVLEVSSFQLETIQSFRPKIAVVLNVTPDHLDRHRTFEVYADAKARIFENQQGSDFAVLNADDPTCLAMAARTRAQVFWFGRQKEVPQGAWVREGNIVFRDARSESKTPQREIMQVSEIPLKGAHNLENVLAAVCVGMLMGCPPEKIRQAVKNFKAVEHRLEFVATIGGVDYYNDSKATNVDATIKALESFPANIHLILGGKDKGSDYTVLNDLLRQRVKRVYTIGAAAAKIESQIISAKDGGPELVHAETLENAIRKAHAAAQPGDIVLLAPACASFDQFKSYEHRGKVFKEIVRGLVADTARA</sequence>
<dbReference type="InterPro" id="IPR005762">
    <property type="entry name" value="MurD"/>
</dbReference>
<dbReference type="GO" id="GO:0051301">
    <property type="term" value="P:cell division"/>
    <property type="evidence" value="ECO:0007669"/>
    <property type="project" value="UniProtKB-KW"/>
</dbReference>
<dbReference type="EMBL" id="OMOD01000161">
    <property type="protein sequence ID" value="SPF46487.1"/>
    <property type="molecule type" value="Genomic_DNA"/>
</dbReference>
<comment type="pathway">
    <text evidence="2 7 8">Cell wall biogenesis; peptidoglycan biosynthesis.</text>
</comment>
<evidence type="ECO:0000259" key="9">
    <source>
        <dbReference type="Pfam" id="PF02875"/>
    </source>
</evidence>
<dbReference type="Pfam" id="PF02875">
    <property type="entry name" value="Mur_ligase_C"/>
    <property type="match status" value="1"/>
</dbReference>
<feature type="domain" description="Mur ligase C-terminal" evidence="9">
    <location>
        <begin position="318"/>
        <end position="434"/>
    </location>
</feature>
<dbReference type="GO" id="GO:0008360">
    <property type="term" value="P:regulation of cell shape"/>
    <property type="evidence" value="ECO:0007669"/>
    <property type="project" value="UniProtKB-KW"/>
</dbReference>
<evidence type="ECO:0000256" key="4">
    <source>
        <dbReference type="ARBA" id="ARBA00022598"/>
    </source>
</evidence>
<keyword evidence="6 7" id="KW-0067">ATP-binding</keyword>
<keyword evidence="7 8" id="KW-0573">Peptidoglycan synthesis</keyword>
<dbReference type="Gene3D" id="3.40.50.720">
    <property type="entry name" value="NAD(P)-binding Rossmann-like Domain"/>
    <property type="match status" value="1"/>
</dbReference>
<keyword evidence="7 8" id="KW-0133">Cell shape</keyword>
<comment type="catalytic activity">
    <reaction evidence="7 8">
        <text>UDP-N-acetyl-alpha-D-muramoyl-L-alanine + D-glutamate + ATP = UDP-N-acetyl-alpha-D-muramoyl-L-alanyl-D-glutamate + ADP + phosphate + H(+)</text>
        <dbReference type="Rhea" id="RHEA:16429"/>
        <dbReference type="ChEBI" id="CHEBI:15378"/>
        <dbReference type="ChEBI" id="CHEBI:29986"/>
        <dbReference type="ChEBI" id="CHEBI:30616"/>
        <dbReference type="ChEBI" id="CHEBI:43474"/>
        <dbReference type="ChEBI" id="CHEBI:83898"/>
        <dbReference type="ChEBI" id="CHEBI:83900"/>
        <dbReference type="ChEBI" id="CHEBI:456216"/>
        <dbReference type="EC" id="6.3.2.9"/>
    </reaction>
</comment>
<evidence type="ECO:0000256" key="1">
    <source>
        <dbReference type="ARBA" id="ARBA00004496"/>
    </source>
</evidence>
<comment type="function">
    <text evidence="7 8">Cell wall formation. Catalyzes the addition of glutamate to the nucleotide precursor UDP-N-acetylmuramoyl-L-alanine (UMA).</text>
</comment>
<dbReference type="GO" id="GO:0071555">
    <property type="term" value="P:cell wall organization"/>
    <property type="evidence" value="ECO:0007669"/>
    <property type="project" value="UniProtKB-KW"/>
</dbReference>
<keyword evidence="3 7" id="KW-0963">Cytoplasm</keyword>